<evidence type="ECO:0000256" key="14">
    <source>
        <dbReference type="ARBA" id="ARBA00048679"/>
    </source>
</evidence>
<dbReference type="Proteomes" id="UP001286456">
    <property type="component" value="Unassembled WGS sequence"/>
</dbReference>
<keyword evidence="10 15" id="KW-0067">ATP-binding</keyword>
<dbReference type="SMART" id="SM00220">
    <property type="entry name" value="S_TKc"/>
    <property type="match status" value="1"/>
</dbReference>
<dbReference type="SUPFAM" id="SSF56112">
    <property type="entry name" value="Protein kinase-like (PK-like)"/>
    <property type="match status" value="1"/>
</dbReference>
<evidence type="ECO:0000256" key="4">
    <source>
        <dbReference type="ARBA" id="ARBA00013948"/>
    </source>
</evidence>
<evidence type="ECO:0000256" key="11">
    <source>
        <dbReference type="ARBA" id="ARBA00030980"/>
    </source>
</evidence>
<comment type="caution">
    <text evidence="18">The sequence shown here is derived from an EMBL/GenBank/DDBJ whole genome shotgun (WGS) entry which is preliminary data.</text>
</comment>
<comment type="subunit">
    <text evidence="2">Component of the EKC/KEOPS complex composed of at least BUD32, CGI121, GON7, KAE1 and PCC1; the whole complex dimerizes.</text>
</comment>
<sequence length="760" mass="84286">MAICGTAHSSQGSAFSNAEADQKYSLGFVEYSRVEDPNSYHSGGLHPIQIGDQLGEGNRFRVVHKLGYGGFSTVWLCRDQLLEKWRAVKIIQARGSKPEECADYKIFNFFHRFPQQELEDHHIASPLEFFWLEGPNGRHFCVVLPFLGPPLVNIFSHYAHCPDLLKDICFQLVQSMDFLHRNGLCHGDFRPHNILLRLKENVDEWSEDDILNLLGKPRRVKVWPLNKDDRIGPESEVPEFLIDAASVKYSTGVCTTRVAITDFGVSYNLSEPPSGTGIPMSYKSPEELFRSLPLGVAADVWALASTICEVGLGHLPFDASEEFELVKDMEAVMGPLPQKYRPVWKDWELPFANGEDDLSLPVTIGSDQEAVLRQSRARYGKPTHVLQFIARGGWQDGLPMCITQQQADEILEQYRRGSGMLPGFKEDEDSFGMGIRKHMSEAEGDMLVDLVMSVFKWDAKERASTTDLLNHPWFEGRNSDDLKSTVIGLGDLDRTGLKQSPSTGRTTTLGADNSSVLTTEASENQSTSTSVSSGIDLALDELPQTEDSAVVDSACFAGQDTTIKDNGNTGLGAAALTTLSESSPKITEVDSIEITEEDDSSFEIIEADDSSAKSTEERDRPVEVTGGEHSTVVINVEHENPLETIQEDPAEPEIVPPEPEIIAIPKTRSLKTLRRRFRLKAETPKRTISPPEQTRPEKMQKMGNCPSPVRDATPDSAGAKRGHTKGVSTVVNHVGFWWKGLASLVRRHKWGRRRAVAVGC</sequence>
<dbReference type="InterPro" id="IPR051175">
    <property type="entry name" value="CLK_kinases"/>
</dbReference>
<dbReference type="PANTHER" id="PTHR45646">
    <property type="entry name" value="SERINE/THREONINE-PROTEIN KINASE DOA-RELATED"/>
    <property type="match status" value="1"/>
</dbReference>
<dbReference type="InterPro" id="IPR008266">
    <property type="entry name" value="Tyr_kinase_AS"/>
</dbReference>
<feature type="binding site" evidence="15">
    <location>
        <position position="89"/>
    </location>
    <ligand>
        <name>ATP</name>
        <dbReference type="ChEBI" id="CHEBI:30616"/>
    </ligand>
</feature>
<evidence type="ECO:0000256" key="9">
    <source>
        <dbReference type="ARBA" id="ARBA00022777"/>
    </source>
</evidence>
<evidence type="ECO:0000313" key="19">
    <source>
        <dbReference type="Proteomes" id="UP001286456"/>
    </source>
</evidence>
<keyword evidence="19" id="KW-1185">Reference proteome</keyword>
<evidence type="ECO:0000256" key="5">
    <source>
        <dbReference type="ARBA" id="ARBA00019973"/>
    </source>
</evidence>
<dbReference type="Pfam" id="PF00069">
    <property type="entry name" value="Pkinase"/>
    <property type="match status" value="2"/>
</dbReference>
<evidence type="ECO:0000256" key="3">
    <source>
        <dbReference type="ARBA" id="ARBA00012513"/>
    </source>
</evidence>
<feature type="domain" description="Protein kinase" evidence="17">
    <location>
        <begin position="60"/>
        <end position="474"/>
    </location>
</feature>
<protein>
    <recommendedName>
        <fullName evidence="5">EKC/KEOPS complex subunit BUD32</fullName>
        <ecNumber evidence="3">2.7.11.1</ecNumber>
    </recommendedName>
    <alternativeName>
        <fullName evidence="11 12">Atypical Serine/threonine protein kinase BUD32</fullName>
    </alternativeName>
    <alternativeName>
        <fullName evidence="4">EKC/KEOPS complex subunit bud32</fullName>
    </alternativeName>
</protein>
<reference evidence="18" key="1">
    <citation type="journal article" date="2023" name="Mol. Phylogenet. Evol.">
        <title>Genome-scale phylogeny and comparative genomics of the fungal order Sordariales.</title>
        <authorList>
            <person name="Hensen N."/>
            <person name="Bonometti L."/>
            <person name="Westerberg I."/>
            <person name="Brannstrom I.O."/>
            <person name="Guillou S."/>
            <person name="Cros-Aarteil S."/>
            <person name="Calhoun S."/>
            <person name="Haridas S."/>
            <person name="Kuo A."/>
            <person name="Mondo S."/>
            <person name="Pangilinan J."/>
            <person name="Riley R."/>
            <person name="LaButti K."/>
            <person name="Andreopoulos B."/>
            <person name="Lipzen A."/>
            <person name="Chen C."/>
            <person name="Yan M."/>
            <person name="Daum C."/>
            <person name="Ng V."/>
            <person name="Clum A."/>
            <person name="Steindorff A."/>
            <person name="Ohm R.A."/>
            <person name="Martin F."/>
            <person name="Silar P."/>
            <person name="Natvig D.O."/>
            <person name="Lalanne C."/>
            <person name="Gautier V."/>
            <person name="Ament-Velasquez S.L."/>
            <person name="Kruys A."/>
            <person name="Hutchinson M.I."/>
            <person name="Powell A.J."/>
            <person name="Barry K."/>
            <person name="Miller A.N."/>
            <person name="Grigoriev I.V."/>
            <person name="Debuchy R."/>
            <person name="Gladieux P."/>
            <person name="Hiltunen Thoren M."/>
            <person name="Johannesson H."/>
        </authorList>
    </citation>
    <scope>NUCLEOTIDE SEQUENCE</scope>
    <source>
        <strain evidence="18">SMH4131-1</strain>
    </source>
</reference>
<reference evidence="18" key="2">
    <citation type="submission" date="2023-06" db="EMBL/GenBank/DDBJ databases">
        <authorList>
            <consortium name="Lawrence Berkeley National Laboratory"/>
            <person name="Haridas S."/>
            <person name="Hensen N."/>
            <person name="Bonometti L."/>
            <person name="Westerberg I."/>
            <person name="Brannstrom I.O."/>
            <person name="Guillou S."/>
            <person name="Cros-Aarteil S."/>
            <person name="Calhoun S."/>
            <person name="Kuo A."/>
            <person name="Mondo S."/>
            <person name="Pangilinan J."/>
            <person name="Riley R."/>
            <person name="Labutti K."/>
            <person name="Andreopoulos B."/>
            <person name="Lipzen A."/>
            <person name="Chen C."/>
            <person name="Yanf M."/>
            <person name="Daum C."/>
            <person name="Ng V."/>
            <person name="Clum A."/>
            <person name="Steindorff A."/>
            <person name="Ohm R."/>
            <person name="Martin F."/>
            <person name="Silar P."/>
            <person name="Natvig D."/>
            <person name="Lalanne C."/>
            <person name="Gautier V."/>
            <person name="Ament-Velasquez S.L."/>
            <person name="Kruys A."/>
            <person name="Hutchinson M.I."/>
            <person name="Powell A.J."/>
            <person name="Barry K."/>
            <person name="Miller A.N."/>
            <person name="Grigoriev I.V."/>
            <person name="Debuchy R."/>
            <person name="Gladieux P."/>
            <person name="Thoren M.H."/>
            <person name="Johannesson H."/>
        </authorList>
    </citation>
    <scope>NUCLEOTIDE SEQUENCE</scope>
    <source>
        <strain evidence="18">SMH4131-1</strain>
    </source>
</reference>
<keyword evidence="7" id="KW-0808">Transferase</keyword>
<dbReference type="InterPro" id="IPR000719">
    <property type="entry name" value="Prot_kinase_dom"/>
</dbReference>
<keyword evidence="8 15" id="KW-0547">Nucleotide-binding</keyword>
<evidence type="ECO:0000313" key="18">
    <source>
        <dbReference type="EMBL" id="KAK3334184.1"/>
    </source>
</evidence>
<dbReference type="EMBL" id="JAUEPO010000002">
    <property type="protein sequence ID" value="KAK3334184.1"/>
    <property type="molecule type" value="Genomic_DNA"/>
</dbReference>
<evidence type="ECO:0000256" key="13">
    <source>
        <dbReference type="ARBA" id="ARBA00047899"/>
    </source>
</evidence>
<feature type="region of interest" description="Disordered" evidence="16">
    <location>
        <begin position="683"/>
        <end position="726"/>
    </location>
</feature>
<dbReference type="Gene3D" id="3.30.200.20">
    <property type="entry name" value="Phosphorylase Kinase, domain 1"/>
    <property type="match status" value="1"/>
</dbReference>
<gene>
    <name evidence="18" type="ORF">B0T19DRAFT_420260</name>
</gene>
<evidence type="ECO:0000256" key="1">
    <source>
        <dbReference type="ARBA" id="ARBA00003747"/>
    </source>
</evidence>
<comment type="catalytic activity">
    <reaction evidence="14">
        <text>L-seryl-[protein] + ATP = O-phospho-L-seryl-[protein] + ADP + H(+)</text>
        <dbReference type="Rhea" id="RHEA:17989"/>
        <dbReference type="Rhea" id="RHEA-COMP:9863"/>
        <dbReference type="Rhea" id="RHEA-COMP:11604"/>
        <dbReference type="ChEBI" id="CHEBI:15378"/>
        <dbReference type="ChEBI" id="CHEBI:29999"/>
        <dbReference type="ChEBI" id="CHEBI:30616"/>
        <dbReference type="ChEBI" id="CHEBI:83421"/>
        <dbReference type="ChEBI" id="CHEBI:456216"/>
        <dbReference type="EC" id="2.7.11.1"/>
    </reaction>
</comment>
<dbReference type="GO" id="GO:0005524">
    <property type="term" value="F:ATP binding"/>
    <property type="evidence" value="ECO:0007669"/>
    <property type="project" value="UniProtKB-UniRule"/>
</dbReference>
<dbReference type="InterPro" id="IPR017441">
    <property type="entry name" value="Protein_kinase_ATP_BS"/>
</dbReference>
<dbReference type="PANTHER" id="PTHR45646:SF11">
    <property type="entry name" value="SERINE_THREONINE-PROTEIN KINASE DOA"/>
    <property type="match status" value="1"/>
</dbReference>
<organism evidence="18 19">
    <name type="scientific">Cercophora scortea</name>
    <dbReference type="NCBI Taxonomy" id="314031"/>
    <lineage>
        <taxon>Eukaryota</taxon>
        <taxon>Fungi</taxon>
        <taxon>Dikarya</taxon>
        <taxon>Ascomycota</taxon>
        <taxon>Pezizomycotina</taxon>
        <taxon>Sordariomycetes</taxon>
        <taxon>Sordariomycetidae</taxon>
        <taxon>Sordariales</taxon>
        <taxon>Lasiosphaeriaceae</taxon>
        <taxon>Cercophora</taxon>
    </lineage>
</organism>
<evidence type="ECO:0000256" key="2">
    <source>
        <dbReference type="ARBA" id="ARBA00011534"/>
    </source>
</evidence>
<proteinExistence type="predicted"/>
<keyword evidence="9 18" id="KW-0418">Kinase</keyword>
<feature type="region of interest" description="Disordered" evidence="16">
    <location>
        <begin position="606"/>
        <end position="625"/>
    </location>
</feature>
<evidence type="ECO:0000256" key="10">
    <source>
        <dbReference type="ARBA" id="ARBA00022840"/>
    </source>
</evidence>
<feature type="region of interest" description="Disordered" evidence="16">
    <location>
        <begin position="493"/>
        <end position="532"/>
    </location>
</feature>
<dbReference type="PROSITE" id="PS00109">
    <property type="entry name" value="PROTEIN_KINASE_TYR"/>
    <property type="match status" value="1"/>
</dbReference>
<comment type="catalytic activity">
    <reaction evidence="13">
        <text>L-threonyl-[protein] + ATP = O-phospho-L-threonyl-[protein] + ADP + H(+)</text>
        <dbReference type="Rhea" id="RHEA:46608"/>
        <dbReference type="Rhea" id="RHEA-COMP:11060"/>
        <dbReference type="Rhea" id="RHEA-COMP:11605"/>
        <dbReference type="ChEBI" id="CHEBI:15378"/>
        <dbReference type="ChEBI" id="CHEBI:30013"/>
        <dbReference type="ChEBI" id="CHEBI:30616"/>
        <dbReference type="ChEBI" id="CHEBI:61977"/>
        <dbReference type="ChEBI" id="CHEBI:456216"/>
        <dbReference type="EC" id="2.7.11.1"/>
    </reaction>
</comment>
<evidence type="ECO:0000256" key="12">
    <source>
        <dbReference type="ARBA" id="ARBA00033194"/>
    </source>
</evidence>
<dbReference type="EC" id="2.7.11.1" evidence="3"/>
<dbReference type="GO" id="GO:0005634">
    <property type="term" value="C:nucleus"/>
    <property type="evidence" value="ECO:0007669"/>
    <property type="project" value="TreeGrafter"/>
</dbReference>
<feature type="compositionally biased region" description="Basic and acidic residues" evidence="16">
    <location>
        <begin position="610"/>
        <end position="622"/>
    </location>
</feature>
<dbReference type="PROSITE" id="PS50011">
    <property type="entry name" value="PROTEIN_KINASE_DOM"/>
    <property type="match status" value="1"/>
</dbReference>
<accession>A0AAE0IZN9</accession>
<dbReference type="GO" id="GO:0004674">
    <property type="term" value="F:protein serine/threonine kinase activity"/>
    <property type="evidence" value="ECO:0007669"/>
    <property type="project" value="UniProtKB-KW"/>
</dbReference>
<keyword evidence="6" id="KW-0723">Serine/threonine-protein kinase</keyword>
<evidence type="ECO:0000259" key="17">
    <source>
        <dbReference type="PROSITE" id="PS50011"/>
    </source>
</evidence>
<dbReference type="PROSITE" id="PS00107">
    <property type="entry name" value="PROTEIN_KINASE_ATP"/>
    <property type="match status" value="1"/>
</dbReference>
<evidence type="ECO:0000256" key="6">
    <source>
        <dbReference type="ARBA" id="ARBA00022527"/>
    </source>
</evidence>
<dbReference type="Gene3D" id="1.10.510.10">
    <property type="entry name" value="Transferase(Phosphotransferase) domain 1"/>
    <property type="match status" value="1"/>
</dbReference>
<dbReference type="InterPro" id="IPR011009">
    <property type="entry name" value="Kinase-like_dom_sf"/>
</dbReference>
<dbReference type="AlphaFoldDB" id="A0AAE0IZN9"/>
<feature type="compositionally biased region" description="Polar residues" evidence="16">
    <location>
        <begin position="497"/>
        <end position="525"/>
    </location>
</feature>
<evidence type="ECO:0000256" key="15">
    <source>
        <dbReference type="PROSITE-ProRule" id="PRU10141"/>
    </source>
</evidence>
<evidence type="ECO:0000256" key="7">
    <source>
        <dbReference type="ARBA" id="ARBA00022679"/>
    </source>
</evidence>
<evidence type="ECO:0000256" key="8">
    <source>
        <dbReference type="ARBA" id="ARBA00022741"/>
    </source>
</evidence>
<comment type="function">
    <text evidence="1">Component of the EKC/KEOPS complex that is required for the formation of a threonylcarbamoyl group on adenosine at position 37 (t(6)A37) in tRNAs that read codons beginning with adenine. The complex is probably involved in the transfer of the threonylcarbamoyl moiety of threonylcarbamoyl-AMP (TC-AMP) to the N6 group of A37. BUD32 has ATPase activity in the context of the EKC/KEOPS complex and likely plays a supporting role to the catalytic subunit KAE1. The EKC/KEOPS complex also promotes both telomere uncapping and telomere elongation. The complex is required for efficient recruitment of transcriptional coactivators.</text>
</comment>
<name>A0AAE0IZN9_9PEZI</name>
<evidence type="ECO:0000256" key="16">
    <source>
        <dbReference type="SAM" id="MobiDB-lite"/>
    </source>
</evidence>